<evidence type="ECO:0000256" key="4">
    <source>
        <dbReference type="ARBA" id="ARBA00023136"/>
    </source>
</evidence>
<dbReference type="HOGENOM" id="CLU_872439_0_0_1"/>
<keyword evidence="2 7" id="KW-0812">Transmembrane</keyword>
<reference evidence="8" key="2">
    <citation type="submission" date="2015-02" db="UniProtKB">
        <authorList>
            <consortium name="EnsemblMetazoa"/>
        </authorList>
    </citation>
    <scope>IDENTIFICATION</scope>
</reference>
<evidence type="ECO:0000256" key="7">
    <source>
        <dbReference type="SAM" id="Phobius"/>
    </source>
</evidence>
<dbReference type="Proteomes" id="UP000014500">
    <property type="component" value="Unassembled WGS sequence"/>
</dbReference>
<evidence type="ECO:0000256" key="6">
    <source>
        <dbReference type="ARBA" id="ARBA00029445"/>
    </source>
</evidence>
<evidence type="ECO:0000313" key="8">
    <source>
        <dbReference type="EnsemblMetazoa" id="SMAR013369-PA"/>
    </source>
</evidence>
<feature type="transmembrane region" description="Helical" evidence="7">
    <location>
        <begin position="33"/>
        <end position="54"/>
    </location>
</feature>
<evidence type="ECO:0000313" key="9">
    <source>
        <dbReference type="Proteomes" id="UP000014500"/>
    </source>
</evidence>
<keyword evidence="3 7" id="KW-1133">Transmembrane helix</keyword>
<comment type="similarity">
    <text evidence="6">Belongs to the NALF family.</text>
</comment>
<dbReference type="EnsemblMetazoa" id="SMAR013369-RA">
    <property type="protein sequence ID" value="SMAR013369-PA"/>
    <property type="gene ID" value="SMAR013369"/>
</dbReference>
<evidence type="ECO:0000256" key="3">
    <source>
        <dbReference type="ARBA" id="ARBA00022989"/>
    </source>
</evidence>
<dbReference type="PANTHER" id="PTHR15819">
    <property type="entry name" value="TRANSMEMBRANE PROTEIN FAM155"/>
    <property type="match status" value="1"/>
</dbReference>
<keyword evidence="5" id="KW-0325">Glycoprotein</keyword>
<protein>
    <submittedName>
        <fullName evidence="8">Uncharacterized protein</fullName>
    </submittedName>
</protein>
<keyword evidence="9" id="KW-1185">Reference proteome</keyword>
<accession>T1JHN8</accession>
<organism evidence="8 9">
    <name type="scientific">Strigamia maritima</name>
    <name type="common">European centipede</name>
    <name type="synonym">Geophilus maritimus</name>
    <dbReference type="NCBI Taxonomy" id="126957"/>
    <lineage>
        <taxon>Eukaryota</taxon>
        <taxon>Metazoa</taxon>
        <taxon>Ecdysozoa</taxon>
        <taxon>Arthropoda</taxon>
        <taxon>Myriapoda</taxon>
        <taxon>Chilopoda</taxon>
        <taxon>Pleurostigmophora</taxon>
        <taxon>Geophilomorpha</taxon>
        <taxon>Linotaeniidae</taxon>
        <taxon>Strigamia</taxon>
    </lineage>
</organism>
<reference evidence="9" key="1">
    <citation type="submission" date="2011-05" db="EMBL/GenBank/DDBJ databases">
        <authorList>
            <person name="Richards S.R."/>
            <person name="Qu J."/>
            <person name="Jiang H."/>
            <person name="Jhangiani S.N."/>
            <person name="Agravi P."/>
            <person name="Goodspeed R."/>
            <person name="Gross S."/>
            <person name="Mandapat C."/>
            <person name="Jackson L."/>
            <person name="Mathew T."/>
            <person name="Pu L."/>
            <person name="Thornton R."/>
            <person name="Saada N."/>
            <person name="Wilczek-Boney K.B."/>
            <person name="Lee S."/>
            <person name="Kovar C."/>
            <person name="Wu Y."/>
            <person name="Scherer S.E."/>
            <person name="Worley K.C."/>
            <person name="Muzny D.M."/>
            <person name="Gibbs R."/>
        </authorList>
    </citation>
    <scope>NUCLEOTIDE SEQUENCE</scope>
    <source>
        <strain evidence="9">Brora</strain>
    </source>
</reference>
<dbReference type="GO" id="GO:0005886">
    <property type="term" value="C:plasma membrane"/>
    <property type="evidence" value="ECO:0007669"/>
    <property type="project" value="TreeGrafter"/>
</dbReference>
<evidence type="ECO:0000256" key="5">
    <source>
        <dbReference type="ARBA" id="ARBA00023180"/>
    </source>
</evidence>
<dbReference type="PANTHER" id="PTHR15819:SF11">
    <property type="entry name" value="MID1, ISOFORM A"/>
    <property type="match status" value="1"/>
</dbReference>
<evidence type="ECO:0000256" key="1">
    <source>
        <dbReference type="ARBA" id="ARBA00004141"/>
    </source>
</evidence>
<dbReference type="EMBL" id="JH431849">
    <property type="status" value="NOT_ANNOTATED_CDS"/>
    <property type="molecule type" value="Genomic_DNA"/>
</dbReference>
<dbReference type="eggNOG" id="ENOG502SEI7">
    <property type="taxonomic scope" value="Eukaryota"/>
</dbReference>
<sequence length="319" mass="35046">MTLVSKNGRPSRVTSLFSCQGVVPTWRIRLCWCVLRSSLPLSSIFFVLLFFWVASCGGSGGNVAHNGASSALIANAWIPSGFLANYTFNSAVGVGECYANPSLTPTDASATSTGLTTSSMCGESTSSHQCLYLRGDAAAECVCSCPAERSRAHVLRKMRLSFCTHHALDTVLNLTMVANESPDECLTHLRAVQHLDDLASRVSCEFEHILSRYDCNNGYSSKWNCDDCKCTYLFFIHSFHTKIFLLCFCFHLLHTFAYRQSAGSRNQDGWLRIPGILAGGRSAQDLGLLSCEEGFNERWIEDLHTGGGNDRPNQHQGTE</sequence>
<keyword evidence="4 7" id="KW-0472">Membrane</keyword>
<dbReference type="GO" id="GO:0098703">
    <property type="term" value="P:calcium ion import across plasma membrane"/>
    <property type="evidence" value="ECO:0007669"/>
    <property type="project" value="TreeGrafter"/>
</dbReference>
<dbReference type="AlphaFoldDB" id="T1JHN8"/>
<name>T1JHN8_STRMM</name>
<dbReference type="GO" id="GO:0015275">
    <property type="term" value="F:stretch-activated, monoatomic cation-selective, calcium channel activity"/>
    <property type="evidence" value="ECO:0007669"/>
    <property type="project" value="TreeGrafter"/>
</dbReference>
<comment type="subcellular location">
    <subcellularLocation>
        <location evidence="1">Membrane</location>
        <topology evidence="1">Multi-pass membrane protein</topology>
    </subcellularLocation>
</comment>
<dbReference type="InterPro" id="IPR055288">
    <property type="entry name" value="NALCN_aux_factor_1/2"/>
</dbReference>
<dbReference type="STRING" id="126957.T1JHN8"/>
<proteinExistence type="inferred from homology"/>
<evidence type="ECO:0000256" key="2">
    <source>
        <dbReference type="ARBA" id="ARBA00022692"/>
    </source>
</evidence>